<evidence type="ECO:0000256" key="7">
    <source>
        <dbReference type="SAM" id="Phobius"/>
    </source>
</evidence>
<feature type="region of interest" description="Disordered" evidence="6">
    <location>
        <begin position="431"/>
        <end position="451"/>
    </location>
</feature>
<evidence type="ECO:0000256" key="2">
    <source>
        <dbReference type="ARBA" id="ARBA00022554"/>
    </source>
</evidence>
<dbReference type="InterPro" id="IPR042267">
    <property type="entry name" value="VTC_sf"/>
</dbReference>
<dbReference type="InterPro" id="IPR051572">
    <property type="entry name" value="VTC_Complex_Subunit"/>
</dbReference>
<protein>
    <recommendedName>
        <fullName evidence="8">SPX domain-containing protein</fullName>
    </recommendedName>
</protein>
<comment type="caution">
    <text evidence="9">The sequence shown here is derived from an EMBL/GenBank/DDBJ whole genome shotgun (WGS) entry which is preliminary data.</text>
</comment>
<gene>
    <name evidence="9" type="ORF">EVOR1521_LOCUS27238</name>
</gene>
<feature type="domain" description="SPX" evidence="8">
    <location>
        <begin position="1"/>
        <end position="124"/>
    </location>
</feature>
<dbReference type="InterPro" id="IPR018966">
    <property type="entry name" value="VTC_domain"/>
</dbReference>
<keyword evidence="4 7" id="KW-1133">Transmembrane helix</keyword>
<dbReference type="Pfam" id="PF02656">
    <property type="entry name" value="DUF202"/>
    <property type="match status" value="1"/>
</dbReference>
<dbReference type="Gene3D" id="3.20.100.30">
    <property type="entry name" value="VTC, catalytic tunnel domain"/>
    <property type="match status" value="1"/>
</dbReference>
<sequence>MKFGKEIRRHAESHVRYRNFYLNYKELKRLIKSPDPAKVARIRELLRHQLAKVDSFAQLQAETISGEARYMLQRQYYKPGRLDTLLQDYIELFRFWNINQLGFRKICKKLDKKLQDGFSKWFLPMVESASFRSTHWDFAFRTLGQLHVVQVPRSLTEGTLRDEVILVPKEDIRIAQVILGSVCLGPEPCSEPRSRGKVRTYLLWLDAPELPQFLQRYRRRQCELFMGDQPKVSDFRFRWASDAGSDVFLDIVKNKQHISVKMKHAEAAALCLGNTITSSRPIEVEEVRQLIVDEQLSPLVSCAFHRSAFTSNKDDLSSSQPLAFLDEDILFVDERERKKEWCRMVEEAPERSGEALPWAILRLKRGAPATAAKKLRELGLAQASFFSKALCGTILFQKEDLQKLPIPLEDFSLQTVFRLSTAGYSVPDNTIDESEEEVESAPSPVPQPPQPSWAEVKAAAMTAAFQRCLKSLMALNSGHEDQDLMVDCKTPMSNERTVLRWFRSAVMMMSLSAFLVSLEGFASQMNGLLLAAMSLMCVLWPLSQFYRRSLTIQKPAGLGQPETDRAMPQALGYSLAMVLASVLVVHAAFEVQT</sequence>
<evidence type="ECO:0000256" key="5">
    <source>
        <dbReference type="ARBA" id="ARBA00023136"/>
    </source>
</evidence>
<organism evidence="9 10">
    <name type="scientific">Effrenium voratum</name>
    <dbReference type="NCBI Taxonomy" id="2562239"/>
    <lineage>
        <taxon>Eukaryota</taxon>
        <taxon>Sar</taxon>
        <taxon>Alveolata</taxon>
        <taxon>Dinophyceae</taxon>
        <taxon>Suessiales</taxon>
        <taxon>Symbiodiniaceae</taxon>
        <taxon>Effrenium</taxon>
    </lineage>
</organism>
<proteinExistence type="predicted"/>
<dbReference type="GO" id="GO:0005774">
    <property type="term" value="C:vacuolar membrane"/>
    <property type="evidence" value="ECO:0007669"/>
    <property type="project" value="UniProtKB-SubCell"/>
</dbReference>
<dbReference type="EMBL" id="CAUJNA010003559">
    <property type="protein sequence ID" value="CAJ1404862.1"/>
    <property type="molecule type" value="Genomic_DNA"/>
</dbReference>
<feature type="transmembrane region" description="Helical" evidence="7">
    <location>
        <begin position="528"/>
        <end position="546"/>
    </location>
</feature>
<evidence type="ECO:0000313" key="10">
    <source>
        <dbReference type="Proteomes" id="UP001178507"/>
    </source>
</evidence>
<dbReference type="InterPro" id="IPR004331">
    <property type="entry name" value="SPX_dom"/>
</dbReference>
<dbReference type="Proteomes" id="UP001178507">
    <property type="component" value="Unassembled WGS sequence"/>
</dbReference>
<evidence type="ECO:0000256" key="4">
    <source>
        <dbReference type="ARBA" id="ARBA00022989"/>
    </source>
</evidence>
<accession>A0AA36JFW3</accession>
<evidence type="ECO:0000259" key="8">
    <source>
        <dbReference type="PROSITE" id="PS51382"/>
    </source>
</evidence>
<feature type="transmembrane region" description="Helical" evidence="7">
    <location>
        <begin position="570"/>
        <end position="589"/>
    </location>
</feature>
<dbReference type="Pfam" id="PF09359">
    <property type="entry name" value="VTC"/>
    <property type="match status" value="1"/>
</dbReference>
<evidence type="ECO:0000313" key="9">
    <source>
        <dbReference type="EMBL" id="CAJ1404862.1"/>
    </source>
</evidence>
<keyword evidence="2" id="KW-0926">Vacuole</keyword>
<keyword evidence="10" id="KW-1185">Reference proteome</keyword>
<evidence type="ECO:0000256" key="3">
    <source>
        <dbReference type="ARBA" id="ARBA00022692"/>
    </source>
</evidence>
<dbReference type="InterPro" id="IPR003807">
    <property type="entry name" value="DUF202"/>
</dbReference>
<keyword evidence="5 7" id="KW-0472">Membrane</keyword>
<dbReference type="PANTHER" id="PTHR46140:SF1">
    <property type="entry name" value="VACUOLAR TRANSPORTER CHAPERONE COMPLEX SUBUNIT 4-RELATED"/>
    <property type="match status" value="1"/>
</dbReference>
<dbReference type="PROSITE" id="PS51382">
    <property type="entry name" value="SPX"/>
    <property type="match status" value="1"/>
</dbReference>
<dbReference type="PANTHER" id="PTHR46140">
    <property type="entry name" value="VACUOLAR TRANSPORTER CHAPERONE 1-RELATED"/>
    <property type="match status" value="1"/>
</dbReference>
<evidence type="ECO:0000256" key="6">
    <source>
        <dbReference type="SAM" id="MobiDB-lite"/>
    </source>
</evidence>
<dbReference type="GO" id="GO:0006799">
    <property type="term" value="P:polyphosphate biosynthetic process"/>
    <property type="evidence" value="ECO:0007669"/>
    <property type="project" value="UniProtKB-ARBA"/>
</dbReference>
<keyword evidence="3 7" id="KW-0812">Transmembrane</keyword>
<name>A0AA36JFW3_9DINO</name>
<dbReference type="CDD" id="cd14447">
    <property type="entry name" value="SPX"/>
    <property type="match status" value="1"/>
</dbReference>
<comment type="subcellular location">
    <subcellularLocation>
        <location evidence="1">Vacuole membrane</location>
        <topology evidence="1">Multi-pass membrane protein</topology>
    </subcellularLocation>
</comment>
<dbReference type="AlphaFoldDB" id="A0AA36JFW3"/>
<evidence type="ECO:0000256" key="1">
    <source>
        <dbReference type="ARBA" id="ARBA00004128"/>
    </source>
</evidence>
<reference evidence="9" key="1">
    <citation type="submission" date="2023-08" db="EMBL/GenBank/DDBJ databases">
        <authorList>
            <person name="Chen Y."/>
            <person name="Shah S."/>
            <person name="Dougan E. K."/>
            <person name="Thang M."/>
            <person name="Chan C."/>
        </authorList>
    </citation>
    <scope>NUCLEOTIDE SEQUENCE</scope>
</reference>